<accession>A0A2N5VY34</accession>
<organism evidence="2 3">
    <name type="scientific">Puccinia coronata f. sp. avenae</name>
    <dbReference type="NCBI Taxonomy" id="200324"/>
    <lineage>
        <taxon>Eukaryota</taxon>
        <taxon>Fungi</taxon>
        <taxon>Dikarya</taxon>
        <taxon>Basidiomycota</taxon>
        <taxon>Pucciniomycotina</taxon>
        <taxon>Pucciniomycetes</taxon>
        <taxon>Pucciniales</taxon>
        <taxon>Pucciniaceae</taxon>
        <taxon>Puccinia</taxon>
    </lineage>
</organism>
<dbReference type="EMBL" id="PGCJ01000040">
    <property type="protein sequence ID" value="PLW54842.1"/>
    <property type="molecule type" value="Genomic_DNA"/>
</dbReference>
<evidence type="ECO:0000256" key="1">
    <source>
        <dbReference type="SAM" id="MobiDB-lite"/>
    </source>
</evidence>
<name>A0A2N5VY34_9BASI</name>
<keyword evidence="3" id="KW-1185">Reference proteome</keyword>
<reference evidence="2 3" key="1">
    <citation type="submission" date="2017-11" db="EMBL/GenBank/DDBJ databases">
        <title>De novo assembly and phasing of dikaryotic genomes from two isolates of Puccinia coronata f. sp. avenae, the causal agent of oat crown rust.</title>
        <authorList>
            <person name="Miller M.E."/>
            <person name="Zhang Y."/>
            <person name="Omidvar V."/>
            <person name="Sperschneider J."/>
            <person name="Schwessinger B."/>
            <person name="Raley C."/>
            <person name="Palmer J.M."/>
            <person name="Garnica D."/>
            <person name="Upadhyaya N."/>
            <person name="Rathjen J."/>
            <person name="Taylor J.M."/>
            <person name="Park R.F."/>
            <person name="Dodds P.N."/>
            <person name="Hirsch C.D."/>
            <person name="Kianian S.F."/>
            <person name="Figueroa M."/>
        </authorList>
    </citation>
    <scope>NUCLEOTIDE SEQUENCE [LARGE SCALE GENOMIC DNA]</scope>
    <source>
        <strain evidence="2">12NC29</strain>
    </source>
</reference>
<proteinExistence type="predicted"/>
<feature type="compositionally biased region" description="Low complexity" evidence="1">
    <location>
        <begin position="40"/>
        <end position="52"/>
    </location>
</feature>
<evidence type="ECO:0000313" key="2">
    <source>
        <dbReference type="EMBL" id="PLW54842.1"/>
    </source>
</evidence>
<feature type="region of interest" description="Disordered" evidence="1">
    <location>
        <begin position="26"/>
        <end position="59"/>
    </location>
</feature>
<comment type="caution">
    <text evidence="2">The sequence shown here is derived from an EMBL/GenBank/DDBJ whole genome shotgun (WGS) entry which is preliminary data.</text>
</comment>
<protein>
    <submittedName>
        <fullName evidence="2">Uncharacterized protein</fullName>
    </submittedName>
</protein>
<dbReference type="Proteomes" id="UP000235388">
    <property type="component" value="Unassembled WGS sequence"/>
</dbReference>
<dbReference type="AlphaFoldDB" id="A0A2N5VY34"/>
<evidence type="ECO:0000313" key="3">
    <source>
        <dbReference type="Proteomes" id="UP000235388"/>
    </source>
</evidence>
<sequence length="121" mass="14160">MHNQNKKILAKDQELFKTQYVSPQALYTTDHRLRQPTPTPTTHHLQHPTQTRHPPEPPPITALHHAKKQQEALQVTLLTFILSQQSCYRWHWMCSVAWIQQWMLSDPSTLEGIMCRLDGTD</sequence>
<gene>
    <name evidence="2" type="ORF">PCANC_05659</name>
</gene>